<dbReference type="Proteomes" id="UP000054558">
    <property type="component" value="Unassembled WGS sequence"/>
</dbReference>
<proteinExistence type="predicted"/>
<keyword evidence="3" id="KW-1185">Reference proteome</keyword>
<dbReference type="EMBL" id="DF237047">
    <property type="protein sequence ID" value="GAQ82050.1"/>
    <property type="molecule type" value="Genomic_DNA"/>
</dbReference>
<feature type="compositionally biased region" description="Basic and acidic residues" evidence="1">
    <location>
        <begin position="191"/>
        <end position="200"/>
    </location>
</feature>
<reference evidence="2 3" key="1">
    <citation type="journal article" date="2014" name="Nat. Commun.">
        <title>Klebsormidium flaccidum genome reveals primary factors for plant terrestrial adaptation.</title>
        <authorList>
            <person name="Hori K."/>
            <person name="Maruyama F."/>
            <person name="Fujisawa T."/>
            <person name="Togashi T."/>
            <person name="Yamamoto N."/>
            <person name="Seo M."/>
            <person name="Sato S."/>
            <person name="Yamada T."/>
            <person name="Mori H."/>
            <person name="Tajima N."/>
            <person name="Moriyama T."/>
            <person name="Ikeuchi M."/>
            <person name="Watanabe M."/>
            <person name="Wada H."/>
            <person name="Kobayashi K."/>
            <person name="Saito M."/>
            <person name="Masuda T."/>
            <person name="Sasaki-Sekimoto Y."/>
            <person name="Mashiguchi K."/>
            <person name="Awai K."/>
            <person name="Shimojima M."/>
            <person name="Masuda S."/>
            <person name="Iwai M."/>
            <person name="Nobusawa T."/>
            <person name="Narise T."/>
            <person name="Kondo S."/>
            <person name="Saito H."/>
            <person name="Sato R."/>
            <person name="Murakawa M."/>
            <person name="Ihara Y."/>
            <person name="Oshima-Yamada Y."/>
            <person name="Ohtaka K."/>
            <person name="Satoh M."/>
            <person name="Sonobe K."/>
            <person name="Ishii M."/>
            <person name="Ohtani R."/>
            <person name="Kanamori-Sato M."/>
            <person name="Honoki R."/>
            <person name="Miyazaki D."/>
            <person name="Mochizuki H."/>
            <person name="Umetsu J."/>
            <person name="Higashi K."/>
            <person name="Shibata D."/>
            <person name="Kamiya Y."/>
            <person name="Sato N."/>
            <person name="Nakamura Y."/>
            <person name="Tabata S."/>
            <person name="Ida S."/>
            <person name="Kurokawa K."/>
            <person name="Ohta H."/>
        </authorList>
    </citation>
    <scope>NUCLEOTIDE SEQUENCE [LARGE SCALE GENOMIC DNA]</scope>
    <source>
        <strain evidence="2 3">NIES-2285</strain>
    </source>
</reference>
<gene>
    <name evidence="2" type="ORF">KFL_000980370</name>
</gene>
<feature type="region of interest" description="Disordered" evidence="1">
    <location>
        <begin position="1"/>
        <end position="201"/>
    </location>
</feature>
<evidence type="ECO:0000313" key="2">
    <source>
        <dbReference type="EMBL" id="GAQ82050.1"/>
    </source>
</evidence>
<organism evidence="2 3">
    <name type="scientific">Klebsormidium nitens</name>
    <name type="common">Green alga</name>
    <name type="synonym">Ulothrix nitens</name>
    <dbReference type="NCBI Taxonomy" id="105231"/>
    <lineage>
        <taxon>Eukaryota</taxon>
        <taxon>Viridiplantae</taxon>
        <taxon>Streptophyta</taxon>
        <taxon>Klebsormidiophyceae</taxon>
        <taxon>Klebsormidiales</taxon>
        <taxon>Klebsormidiaceae</taxon>
        <taxon>Klebsormidium</taxon>
    </lineage>
</organism>
<accession>A0A0U9HJS0</accession>
<feature type="compositionally biased region" description="Polar residues" evidence="1">
    <location>
        <begin position="18"/>
        <end position="34"/>
    </location>
</feature>
<protein>
    <submittedName>
        <fullName evidence="2">Uncharacterized protein</fullName>
    </submittedName>
</protein>
<evidence type="ECO:0000313" key="3">
    <source>
        <dbReference type="Proteomes" id="UP000054558"/>
    </source>
</evidence>
<feature type="compositionally biased region" description="Low complexity" evidence="1">
    <location>
        <begin position="133"/>
        <end position="146"/>
    </location>
</feature>
<dbReference type="STRING" id="105231.A0A0U9HJS0"/>
<feature type="compositionally biased region" description="Basic and acidic residues" evidence="1">
    <location>
        <begin position="112"/>
        <end position="128"/>
    </location>
</feature>
<evidence type="ECO:0000256" key="1">
    <source>
        <dbReference type="SAM" id="MobiDB-lite"/>
    </source>
</evidence>
<name>A0A0U9HJS0_KLENI</name>
<dbReference type="AlphaFoldDB" id="A0A0U9HJS0"/>
<sequence length="233" mass="24874">MAAPQGATWQGPPRAESCSPSTSGDFSKWGSSPQEKGGSWSAFTTPPGRNRRASDGANVPPRTSPIPAPPKGVFTPTKPAQSRSVPAGAGIASETFDAEEGGPQRISLAHFVRPEKLSKKKAAQEEVGQKGWAAQAAPSAAISASSLRDIQEQQEKQRRHREGFTVGSPGTSPAPERASPGTSPSGTMRWYKPDPDERPSNIRAIQTEEAAMKELRKIYGFDQVRLVTSKGER</sequence>